<dbReference type="Pfam" id="PF13923">
    <property type="entry name" value="zf-C3HC4_2"/>
    <property type="match status" value="1"/>
</dbReference>
<dbReference type="eggNOG" id="KOG0311">
    <property type="taxonomic scope" value="Eukaryota"/>
</dbReference>
<keyword evidence="4" id="KW-0808">Transferase</keyword>
<dbReference type="KEGG" id="mbr:MONBRDRAFT_3354"/>
<evidence type="ECO:0000256" key="8">
    <source>
        <dbReference type="PROSITE-ProRule" id="PRU00175"/>
    </source>
</evidence>
<dbReference type="STRING" id="81824.A9UX37"/>
<gene>
    <name evidence="10" type="ORF">MONBRDRAFT_3354</name>
</gene>
<evidence type="ECO:0000256" key="1">
    <source>
        <dbReference type="ARBA" id="ARBA00000900"/>
    </source>
</evidence>
<keyword evidence="11" id="KW-1185">Reference proteome</keyword>
<evidence type="ECO:0000313" key="11">
    <source>
        <dbReference type="Proteomes" id="UP000001357"/>
    </source>
</evidence>
<dbReference type="InterPro" id="IPR017907">
    <property type="entry name" value="Znf_RING_CS"/>
</dbReference>
<name>A9UX37_MONBE</name>
<dbReference type="OMA" id="TRTSMEC"/>
<dbReference type="InParanoid" id="A9UX37"/>
<evidence type="ECO:0000256" key="5">
    <source>
        <dbReference type="ARBA" id="ARBA00022723"/>
    </source>
</evidence>
<evidence type="ECO:0000256" key="3">
    <source>
        <dbReference type="ARBA" id="ARBA00012483"/>
    </source>
</evidence>
<protein>
    <recommendedName>
        <fullName evidence="3">RING-type E3 ubiquitin transferase</fullName>
        <ecNumber evidence="3">2.3.2.27</ecNumber>
    </recommendedName>
</protein>
<organism evidence="10 11">
    <name type="scientific">Monosiga brevicollis</name>
    <name type="common">Choanoflagellate</name>
    <dbReference type="NCBI Taxonomy" id="81824"/>
    <lineage>
        <taxon>Eukaryota</taxon>
        <taxon>Choanoflagellata</taxon>
        <taxon>Craspedida</taxon>
        <taxon>Salpingoecidae</taxon>
        <taxon>Monosiga</taxon>
    </lineage>
</organism>
<dbReference type="PANTHER" id="PTHR46076">
    <property type="entry name" value="E3 UBIQUITIN-PROTEIN LIGASE RING1 / RING 2 FAMILY MEMBER"/>
    <property type="match status" value="1"/>
</dbReference>
<keyword evidence="7" id="KW-0862">Zinc</keyword>
<feature type="domain" description="RING-type" evidence="9">
    <location>
        <begin position="1"/>
        <end position="41"/>
    </location>
</feature>
<evidence type="ECO:0000256" key="4">
    <source>
        <dbReference type="ARBA" id="ARBA00022679"/>
    </source>
</evidence>
<dbReference type="GO" id="GO:0061630">
    <property type="term" value="F:ubiquitin protein ligase activity"/>
    <property type="evidence" value="ECO:0007669"/>
    <property type="project" value="UniProtKB-EC"/>
</dbReference>
<comment type="pathway">
    <text evidence="2">Protein modification; protein ubiquitination.</text>
</comment>
<dbReference type="EMBL" id="CH991548">
    <property type="protein sequence ID" value="EDQ90148.1"/>
    <property type="molecule type" value="Genomic_DNA"/>
</dbReference>
<dbReference type="GO" id="GO:0016567">
    <property type="term" value="P:protein ubiquitination"/>
    <property type="evidence" value="ECO:0007669"/>
    <property type="project" value="UniProtKB-UniPathway"/>
</dbReference>
<dbReference type="SUPFAM" id="SSF57850">
    <property type="entry name" value="RING/U-box"/>
    <property type="match status" value="1"/>
</dbReference>
<dbReference type="PROSITE" id="PS50089">
    <property type="entry name" value="ZF_RING_2"/>
    <property type="match status" value="1"/>
</dbReference>
<dbReference type="GO" id="GO:0008270">
    <property type="term" value="F:zinc ion binding"/>
    <property type="evidence" value="ECO:0007669"/>
    <property type="project" value="UniProtKB-KW"/>
</dbReference>
<dbReference type="SMART" id="SM00184">
    <property type="entry name" value="RING"/>
    <property type="match status" value="1"/>
</dbReference>
<dbReference type="AlphaFoldDB" id="A9UX37"/>
<feature type="non-terminal residue" evidence="10">
    <location>
        <position position="1"/>
    </location>
</feature>
<reference evidence="10 11" key="1">
    <citation type="journal article" date="2008" name="Nature">
        <title>The genome of the choanoflagellate Monosiga brevicollis and the origin of metazoans.</title>
        <authorList>
            <consortium name="JGI Sequencing"/>
            <person name="King N."/>
            <person name="Westbrook M.J."/>
            <person name="Young S.L."/>
            <person name="Kuo A."/>
            <person name="Abedin M."/>
            <person name="Chapman J."/>
            <person name="Fairclough S."/>
            <person name="Hellsten U."/>
            <person name="Isogai Y."/>
            <person name="Letunic I."/>
            <person name="Marr M."/>
            <person name="Pincus D."/>
            <person name="Putnam N."/>
            <person name="Rokas A."/>
            <person name="Wright K.J."/>
            <person name="Zuzow R."/>
            <person name="Dirks W."/>
            <person name="Good M."/>
            <person name="Goodstein D."/>
            <person name="Lemons D."/>
            <person name="Li W."/>
            <person name="Lyons J.B."/>
            <person name="Morris A."/>
            <person name="Nichols S."/>
            <person name="Richter D.J."/>
            <person name="Salamov A."/>
            <person name="Bork P."/>
            <person name="Lim W.A."/>
            <person name="Manning G."/>
            <person name="Miller W.T."/>
            <person name="McGinnis W."/>
            <person name="Shapiro H."/>
            <person name="Tjian R."/>
            <person name="Grigoriev I.V."/>
            <person name="Rokhsar D."/>
        </authorList>
    </citation>
    <scope>NUCLEOTIDE SEQUENCE [LARGE SCALE GENOMIC DNA]</scope>
    <source>
        <strain evidence="11">MX1 / ATCC 50154</strain>
    </source>
</reference>
<evidence type="ECO:0000256" key="2">
    <source>
        <dbReference type="ARBA" id="ARBA00004906"/>
    </source>
</evidence>
<comment type="catalytic activity">
    <reaction evidence="1">
        <text>S-ubiquitinyl-[E2 ubiquitin-conjugating enzyme]-L-cysteine + [acceptor protein]-L-lysine = [E2 ubiquitin-conjugating enzyme]-L-cysteine + N(6)-ubiquitinyl-[acceptor protein]-L-lysine.</text>
        <dbReference type="EC" id="2.3.2.27"/>
    </reaction>
</comment>
<dbReference type="InterPro" id="IPR043540">
    <property type="entry name" value="RING1/RING2"/>
</dbReference>
<keyword evidence="5" id="KW-0479">Metal-binding</keyword>
<sequence>CAVCLNLLENTMTMKECLHRFCNDCIEKSLRLGRKECPTCRTSCPSRRSLRHDARIDGIIHALYPDRQEYERMQDQVCSSLRYSRTSSTLS</sequence>
<proteinExistence type="predicted"/>
<dbReference type="PANTHER" id="PTHR46076:SF3">
    <property type="entry name" value="E3 UBIQUITIN-PROTEIN LIGASE RING1"/>
    <property type="match status" value="1"/>
</dbReference>
<evidence type="ECO:0000259" key="9">
    <source>
        <dbReference type="PROSITE" id="PS50089"/>
    </source>
</evidence>
<evidence type="ECO:0000256" key="6">
    <source>
        <dbReference type="ARBA" id="ARBA00022771"/>
    </source>
</evidence>
<dbReference type="EC" id="2.3.2.27" evidence="3"/>
<feature type="non-terminal residue" evidence="10">
    <location>
        <position position="91"/>
    </location>
</feature>
<dbReference type="InterPro" id="IPR013083">
    <property type="entry name" value="Znf_RING/FYVE/PHD"/>
</dbReference>
<dbReference type="GeneID" id="5890270"/>
<dbReference type="GO" id="GO:0000151">
    <property type="term" value="C:ubiquitin ligase complex"/>
    <property type="evidence" value="ECO:0007669"/>
    <property type="project" value="InterPro"/>
</dbReference>
<accession>A9UX37</accession>
<dbReference type="InterPro" id="IPR001841">
    <property type="entry name" value="Znf_RING"/>
</dbReference>
<dbReference type="UniPathway" id="UPA00143"/>
<evidence type="ECO:0000313" key="10">
    <source>
        <dbReference type="EMBL" id="EDQ90148.1"/>
    </source>
</evidence>
<keyword evidence="6 8" id="KW-0863">Zinc-finger</keyword>
<dbReference type="Proteomes" id="UP000001357">
    <property type="component" value="Unassembled WGS sequence"/>
</dbReference>
<dbReference type="Gene3D" id="3.30.40.10">
    <property type="entry name" value="Zinc/RING finger domain, C3HC4 (zinc finger)"/>
    <property type="match status" value="1"/>
</dbReference>
<dbReference type="RefSeq" id="XP_001744915.1">
    <property type="nucleotide sequence ID" value="XM_001744863.1"/>
</dbReference>
<evidence type="ECO:0000256" key="7">
    <source>
        <dbReference type="ARBA" id="ARBA00022833"/>
    </source>
</evidence>
<dbReference type="PROSITE" id="PS00518">
    <property type="entry name" value="ZF_RING_1"/>
    <property type="match status" value="1"/>
</dbReference>